<gene>
    <name evidence="2" type="primary">ORF8504</name>
</gene>
<organism evidence="2">
    <name type="scientific">Arion vulgaris</name>
    <dbReference type="NCBI Taxonomy" id="1028688"/>
    <lineage>
        <taxon>Eukaryota</taxon>
        <taxon>Metazoa</taxon>
        <taxon>Spiralia</taxon>
        <taxon>Lophotrochozoa</taxon>
        <taxon>Mollusca</taxon>
        <taxon>Gastropoda</taxon>
        <taxon>Heterobranchia</taxon>
        <taxon>Euthyneura</taxon>
        <taxon>Panpulmonata</taxon>
        <taxon>Eupulmonata</taxon>
        <taxon>Stylommatophora</taxon>
        <taxon>Helicina</taxon>
        <taxon>Arionoidea</taxon>
        <taxon>Arionidae</taxon>
        <taxon>Arion</taxon>
    </lineage>
</organism>
<feature type="compositionally biased region" description="Basic and acidic residues" evidence="1">
    <location>
        <begin position="57"/>
        <end position="72"/>
    </location>
</feature>
<proteinExistence type="predicted"/>
<evidence type="ECO:0000256" key="1">
    <source>
        <dbReference type="SAM" id="MobiDB-lite"/>
    </source>
</evidence>
<evidence type="ECO:0000313" key="2">
    <source>
        <dbReference type="EMBL" id="CEK49678.1"/>
    </source>
</evidence>
<reference evidence="2" key="1">
    <citation type="submission" date="2014-12" db="EMBL/GenBank/DDBJ databases">
        <title>Insight into the proteome of Arion vulgaris.</title>
        <authorList>
            <person name="Aradska J."/>
            <person name="Bulat T."/>
            <person name="Smidak R."/>
            <person name="Sarate P."/>
            <person name="Gangsoo J."/>
            <person name="Sialana F."/>
            <person name="Bilban M."/>
            <person name="Lubec G."/>
        </authorList>
    </citation>
    <scope>NUCLEOTIDE SEQUENCE</scope>
    <source>
        <tissue evidence="2">Skin</tissue>
    </source>
</reference>
<accession>A0A0B6Y0M9</accession>
<feature type="compositionally biased region" description="Basic and acidic residues" evidence="1">
    <location>
        <begin position="22"/>
        <end position="50"/>
    </location>
</feature>
<name>A0A0B6Y0M9_9EUPU</name>
<feature type="region of interest" description="Disordered" evidence="1">
    <location>
        <begin position="1"/>
        <end position="79"/>
    </location>
</feature>
<dbReference type="AlphaFoldDB" id="A0A0B6Y0M9"/>
<sequence>MFRFMKKGQEKDKEKKERKKREKDEKKEKEGNKEKNSTQKEEKSKLREMKQGLFNRFSDKDKRSNSLREKTRNSNIFPEQPCRLVGEDVGNRSPIVRFSSKIEVKSLTKLNPIPNQHLSHFDSMAETHPMDLPSSSIKEVLVQ</sequence>
<dbReference type="EMBL" id="HACG01002813">
    <property type="protein sequence ID" value="CEK49678.1"/>
    <property type="molecule type" value="Transcribed_RNA"/>
</dbReference>
<feature type="non-terminal residue" evidence="2">
    <location>
        <position position="143"/>
    </location>
</feature>
<protein>
    <submittedName>
        <fullName evidence="2">Uncharacterized protein</fullName>
    </submittedName>
</protein>